<keyword evidence="3" id="KW-0645">Protease</keyword>
<keyword evidence="7" id="KW-0482">Metalloprotease</keyword>
<dbReference type="InterPro" id="IPR001930">
    <property type="entry name" value="Peptidase_M1"/>
</dbReference>
<evidence type="ECO:0000256" key="5">
    <source>
        <dbReference type="ARBA" id="ARBA00022801"/>
    </source>
</evidence>
<dbReference type="InterPro" id="IPR050344">
    <property type="entry name" value="Peptidase_M1_aminopeptidases"/>
</dbReference>
<dbReference type="PANTHER" id="PTHR11533:SF299">
    <property type="entry name" value="AMINOPEPTIDASE"/>
    <property type="match status" value="1"/>
</dbReference>
<dbReference type="Gene3D" id="2.60.40.1730">
    <property type="entry name" value="tricorn interacting facor f3 domain"/>
    <property type="match status" value="1"/>
</dbReference>
<protein>
    <recommendedName>
        <fullName evidence="12">Peptidase M1 membrane alanine aminopeptidase domain-containing protein</fullName>
    </recommendedName>
</protein>
<sequence length="555" mass="64618">MMERLPQNYTPLNYDFYMHITENQYPFDASVTITFQKNEDSDKLYLNVDPEIQIKKITQNKIDLTYTVDYPMLIIERSKDPDMDFITYPITIEYNVSPTEDDNEGFFVCNGNYLTDFEPTGARKLLPCFDEPCVRSTFSVKLLTPSYLTSISNMPIESINTKEIENEITFVKSPPMCTYLLCLCIGSFSSIVGSTDSGTMVEYFTSTGRENYLYRYLDVAIYALNWLESKFGVKYELPHLQLISLYGFPGGMENYGLITLNDYTRSSNFLYNKTVIMHEITHQWFGDLVCIKYWDSLWLNEGFAEFIQYLILRDYDSKLNASELFSLNDGLCCLNYFDYGVITPPESDVNFDTLFDSLVYSKGAFVLKMFFDMVGEESFVKVCSNYLNKFKNKCVEVNDFIDVANSTLNNDFTSFFNPWLRDVGFPVLNINEIEKDSQKVGITITQINQNDRLFKFKVPIIYEKNCEIKKIEVNIDDYFMQVDIEFDWVIVNDEMASLCYVIYSKNLMESLKKPKTERKISKLNKILINKSIDSHAVQFLIDEEMEQLLGEFNRS</sequence>
<dbReference type="Pfam" id="PF01433">
    <property type="entry name" value="Peptidase_M1"/>
    <property type="match status" value="1"/>
</dbReference>
<evidence type="ECO:0000313" key="11">
    <source>
        <dbReference type="Proteomes" id="UP001470230"/>
    </source>
</evidence>
<evidence type="ECO:0000256" key="7">
    <source>
        <dbReference type="ARBA" id="ARBA00023049"/>
    </source>
</evidence>
<evidence type="ECO:0000256" key="1">
    <source>
        <dbReference type="ARBA" id="ARBA00001947"/>
    </source>
</evidence>
<evidence type="ECO:0000259" key="9">
    <source>
        <dbReference type="Pfam" id="PF17900"/>
    </source>
</evidence>
<evidence type="ECO:0000313" key="10">
    <source>
        <dbReference type="EMBL" id="KAK8857639.1"/>
    </source>
</evidence>
<keyword evidence="6" id="KW-0862">Zinc</keyword>
<feature type="domain" description="Peptidase M1 membrane alanine aminopeptidase" evidence="8">
    <location>
        <begin position="217"/>
        <end position="419"/>
    </location>
</feature>
<dbReference type="SUPFAM" id="SSF55486">
    <property type="entry name" value="Metalloproteases ('zincins'), catalytic domain"/>
    <property type="match status" value="1"/>
</dbReference>
<comment type="similarity">
    <text evidence="2">Belongs to the peptidase M1 family.</text>
</comment>
<evidence type="ECO:0000259" key="8">
    <source>
        <dbReference type="Pfam" id="PF01433"/>
    </source>
</evidence>
<dbReference type="InterPro" id="IPR027268">
    <property type="entry name" value="Peptidase_M4/M1_CTD_sf"/>
</dbReference>
<accession>A0ABR2I573</accession>
<dbReference type="InterPro" id="IPR014782">
    <property type="entry name" value="Peptidase_M1_dom"/>
</dbReference>
<name>A0ABR2I573_9EUKA</name>
<keyword evidence="11" id="KW-1185">Reference proteome</keyword>
<reference evidence="10 11" key="1">
    <citation type="submission" date="2024-04" db="EMBL/GenBank/DDBJ databases">
        <title>Tritrichomonas musculus Genome.</title>
        <authorList>
            <person name="Alves-Ferreira E."/>
            <person name="Grigg M."/>
            <person name="Lorenzi H."/>
            <person name="Galac M."/>
        </authorList>
    </citation>
    <scope>NUCLEOTIDE SEQUENCE [LARGE SCALE GENOMIC DNA]</scope>
    <source>
        <strain evidence="10 11">EAF2021</strain>
    </source>
</reference>
<dbReference type="EMBL" id="JAPFFF010000020">
    <property type="protein sequence ID" value="KAK8857639.1"/>
    <property type="molecule type" value="Genomic_DNA"/>
</dbReference>
<evidence type="ECO:0000256" key="4">
    <source>
        <dbReference type="ARBA" id="ARBA00022723"/>
    </source>
</evidence>
<comment type="cofactor">
    <cofactor evidence="1">
        <name>Zn(2+)</name>
        <dbReference type="ChEBI" id="CHEBI:29105"/>
    </cofactor>
</comment>
<evidence type="ECO:0000256" key="3">
    <source>
        <dbReference type="ARBA" id="ARBA00022670"/>
    </source>
</evidence>
<dbReference type="Pfam" id="PF17900">
    <property type="entry name" value="Peptidase_M1_N"/>
    <property type="match status" value="1"/>
</dbReference>
<dbReference type="InterPro" id="IPR045357">
    <property type="entry name" value="Aminopeptidase_N-like_N"/>
</dbReference>
<keyword evidence="4" id="KW-0479">Metal-binding</keyword>
<dbReference type="Gene3D" id="1.10.390.10">
    <property type="entry name" value="Neutral Protease Domain 2"/>
    <property type="match status" value="1"/>
</dbReference>
<dbReference type="InterPro" id="IPR034016">
    <property type="entry name" value="M1_APN-typ"/>
</dbReference>
<evidence type="ECO:0000256" key="2">
    <source>
        <dbReference type="ARBA" id="ARBA00010136"/>
    </source>
</evidence>
<dbReference type="InterPro" id="IPR042097">
    <property type="entry name" value="Aminopeptidase_N-like_N_sf"/>
</dbReference>
<comment type="caution">
    <text evidence="10">The sequence shown here is derived from an EMBL/GenBank/DDBJ whole genome shotgun (WGS) entry which is preliminary data.</text>
</comment>
<dbReference type="PANTHER" id="PTHR11533">
    <property type="entry name" value="PROTEASE M1 ZINC METALLOPROTEASE"/>
    <property type="match status" value="1"/>
</dbReference>
<proteinExistence type="inferred from homology"/>
<evidence type="ECO:0008006" key="12">
    <source>
        <dbReference type="Google" id="ProtNLM"/>
    </source>
</evidence>
<organism evidence="10 11">
    <name type="scientific">Tritrichomonas musculus</name>
    <dbReference type="NCBI Taxonomy" id="1915356"/>
    <lineage>
        <taxon>Eukaryota</taxon>
        <taxon>Metamonada</taxon>
        <taxon>Parabasalia</taxon>
        <taxon>Tritrichomonadida</taxon>
        <taxon>Tritrichomonadidae</taxon>
        <taxon>Tritrichomonas</taxon>
    </lineage>
</organism>
<feature type="domain" description="Aminopeptidase N-like N-terminal" evidence="9">
    <location>
        <begin position="11"/>
        <end position="180"/>
    </location>
</feature>
<evidence type="ECO:0000256" key="6">
    <source>
        <dbReference type="ARBA" id="ARBA00022833"/>
    </source>
</evidence>
<dbReference type="PRINTS" id="PR00756">
    <property type="entry name" value="ALADIPTASE"/>
</dbReference>
<dbReference type="SUPFAM" id="SSF63737">
    <property type="entry name" value="Leukotriene A4 hydrolase N-terminal domain"/>
    <property type="match status" value="1"/>
</dbReference>
<gene>
    <name evidence="10" type="ORF">M9Y10_016045</name>
</gene>
<dbReference type="Proteomes" id="UP001470230">
    <property type="component" value="Unassembled WGS sequence"/>
</dbReference>
<dbReference type="CDD" id="cd09601">
    <property type="entry name" value="M1_APN-Q_like"/>
    <property type="match status" value="1"/>
</dbReference>
<keyword evidence="5" id="KW-0378">Hydrolase</keyword>